<dbReference type="AlphaFoldDB" id="L1K368"/>
<reference evidence="2 4" key="1">
    <citation type="journal article" date="2012" name="Nature">
        <title>Algal genomes reveal evolutionary mosaicism and the fate of nucleomorphs.</title>
        <authorList>
            <consortium name="DOE Joint Genome Institute"/>
            <person name="Curtis B.A."/>
            <person name="Tanifuji G."/>
            <person name="Burki F."/>
            <person name="Gruber A."/>
            <person name="Irimia M."/>
            <person name="Maruyama S."/>
            <person name="Arias M.C."/>
            <person name="Ball S.G."/>
            <person name="Gile G.H."/>
            <person name="Hirakawa Y."/>
            <person name="Hopkins J.F."/>
            <person name="Kuo A."/>
            <person name="Rensing S.A."/>
            <person name="Schmutz J."/>
            <person name="Symeonidi A."/>
            <person name="Elias M."/>
            <person name="Eveleigh R.J."/>
            <person name="Herman E.K."/>
            <person name="Klute M.J."/>
            <person name="Nakayama T."/>
            <person name="Obornik M."/>
            <person name="Reyes-Prieto A."/>
            <person name="Armbrust E.V."/>
            <person name="Aves S.J."/>
            <person name="Beiko R.G."/>
            <person name="Coutinho P."/>
            <person name="Dacks J.B."/>
            <person name="Durnford D.G."/>
            <person name="Fast N.M."/>
            <person name="Green B.R."/>
            <person name="Grisdale C.J."/>
            <person name="Hempel F."/>
            <person name="Henrissat B."/>
            <person name="Hoppner M.P."/>
            <person name="Ishida K."/>
            <person name="Kim E."/>
            <person name="Koreny L."/>
            <person name="Kroth P.G."/>
            <person name="Liu Y."/>
            <person name="Malik S.B."/>
            <person name="Maier U.G."/>
            <person name="McRose D."/>
            <person name="Mock T."/>
            <person name="Neilson J.A."/>
            <person name="Onodera N.T."/>
            <person name="Poole A.M."/>
            <person name="Pritham E.J."/>
            <person name="Richards T.A."/>
            <person name="Rocap G."/>
            <person name="Roy S.W."/>
            <person name="Sarai C."/>
            <person name="Schaack S."/>
            <person name="Shirato S."/>
            <person name="Slamovits C.H."/>
            <person name="Spencer D.F."/>
            <person name="Suzuki S."/>
            <person name="Worden A.Z."/>
            <person name="Zauner S."/>
            <person name="Barry K."/>
            <person name="Bell C."/>
            <person name="Bharti A.K."/>
            <person name="Crow J.A."/>
            <person name="Grimwood J."/>
            <person name="Kramer R."/>
            <person name="Lindquist E."/>
            <person name="Lucas S."/>
            <person name="Salamov A."/>
            <person name="McFadden G.I."/>
            <person name="Lane C.E."/>
            <person name="Keeling P.J."/>
            <person name="Gray M.W."/>
            <person name="Grigoriev I.V."/>
            <person name="Archibald J.M."/>
        </authorList>
    </citation>
    <scope>NUCLEOTIDE SEQUENCE</scope>
    <source>
        <strain evidence="2 4">CCMP2712</strain>
    </source>
</reference>
<feature type="compositionally biased region" description="Basic and acidic residues" evidence="1">
    <location>
        <begin position="536"/>
        <end position="552"/>
    </location>
</feature>
<reference evidence="4" key="2">
    <citation type="submission" date="2012-11" db="EMBL/GenBank/DDBJ databases">
        <authorList>
            <person name="Kuo A."/>
            <person name="Curtis B.A."/>
            <person name="Tanifuji G."/>
            <person name="Burki F."/>
            <person name="Gruber A."/>
            <person name="Irimia M."/>
            <person name="Maruyama S."/>
            <person name="Arias M.C."/>
            <person name="Ball S.G."/>
            <person name="Gile G.H."/>
            <person name="Hirakawa Y."/>
            <person name="Hopkins J.F."/>
            <person name="Rensing S.A."/>
            <person name="Schmutz J."/>
            <person name="Symeonidi A."/>
            <person name="Elias M."/>
            <person name="Eveleigh R.J."/>
            <person name="Herman E.K."/>
            <person name="Klute M.J."/>
            <person name="Nakayama T."/>
            <person name="Obornik M."/>
            <person name="Reyes-Prieto A."/>
            <person name="Armbrust E.V."/>
            <person name="Aves S.J."/>
            <person name="Beiko R.G."/>
            <person name="Coutinho P."/>
            <person name="Dacks J.B."/>
            <person name="Durnford D.G."/>
            <person name="Fast N.M."/>
            <person name="Green B.R."/>
            <person name="Grisdale C."/>
            <person name="Hempe F."/>
            <person name="Henrissat B."/>
            <person name="Hoppner M.P."/>
            <person name="Ishida K.-I."/>
            <person name="Kim E."/>
            <person name="Koreny L."/>
            <person name="Kroth P.G."/>
            <person name="Liu Y."/>
            <person name="Malik S.-B."/>
            <person name="Maier U.G."/>
            <person name="McRose D."/>
            <person name="Mock T."/>
            <person name="Neilson J.A."/>
            <person name="Onodera N.T."/>
            <person name="Poole A.M."/>
            <person name="Pritham E.J."/>
            <person name="Richards T.A."/>
            <person name="Rocap G."/>
            <person name="Roy S.W."/>
            <person name="Sarai C."/>
            <person name="Schaack S."/>
            <person name="Shirato S."/>
            <person name="Slamovits C.H."/>
            <person name="Spencer D.F."/>
            <person name="Suzuki S."/>
            <person name="Worden A.Z."/>
            <person name="Zauner S."/>
            <person name="Barry K."/>
            <person name="Bell C."/>
            <person name="Bharti A.K."/>
            <person name="Crow J.A."/>
            <person name="Grimwood J."/>
            <person name="Kramer R."/>
            <person name="Lindquist E."/>
            <person name="Lucas S."/>
            <person name="Salamov A."/>
            <person name="McFadden G.I."/>
            <person name="Lane C.E."/>
            <person name="Keeling P.J."/>
            <person name="Gray M.W."/>
            <person name="Grigoriev I.V."/>
            <person name="Archibald J.M."/>
        </authorList>
    </citation>
    <scope>NUCLEOTIDE SEQUENCE</scope>
    <source>
        <strain evidence="4">CCMP2712</strain>
    </source>
</reference>
<dbReference type="PaxDb" id="55529-EKX54788"/>
<sequence>MEHTVAVVFDLQEEVRLQEQMLCSLLESQELNEGTKRSPRKGALQHHLKQIGNLLRGFNQESKVEQGMDAGDSCRPVDALPRSSTVQQAIVPCSPPALLKSDHGSAQMMRVCSKEVVCSQLKPRLPGDRTRITGDETSRKEQDGDPCLALPQLYCSPSAPKLLPSPFAPLTGRVEHSVLAVKVDEVPMKRQCSSTESEVEQREADYDIRQECRGVREHEEREASESFGYQQQAWLRSIQESIREQARRSNRFDGSARGHWAAMRALLEGERDGVLRSERTRRDCFTGFVRHLSLSAARRSLLSLLQSPVPRIKSMKSLLQHYHSSSPFAFTSSVYQSCHKAHYSPSSIKLWVSMTSSLWLHAPSSEGMLRRRMRRTRLFFLRACPVADEHKRSVRMEYLAAWKDYVQDLQIHRSHRGNVHSAMARVVMTTVMKSHFHALSAYYVGTVLPHRMSFLALQTVFNRWRLRQVLHAWSCSSFTNKLLSKCDPLRQPLHKKPSAPRIPVAAPGDSLKESDRQSGSRQMSGQELTASEMEETEVRRERHKQEEQEGKTLIKSPASTDFRADSITVKALERKRVEEKKQEEDASLPWTISLVSQPPNAAMLATADGKFSRRKYRRLLLIERSGLVLLRTHLRWWRRARQWAKEITRRWTTISKHVLLTPRADPLPPLSVRLERLIKAFSAWEGCVLTSSARRGRRREEAEKFRGLAAGSTLYRRAD</sequence>
<accession>L1K368</accession>
<feature type="compositionally biased region" description="Polar residues" evidence="1">
    <location>
        <begin position="519"/>
        <end position="529"/>
    </location>
</feature>
<dbReference type="EMBL" id="JH992966">
    <property type="protein sequence ID" value="EKX54788.1"/>
    <property type="molecule type" value="Genomic_DNA"/>
</dbReference>
<protein>
    <submittedName>
        <fullName evidence="2 3">Uncharacterized protein</fullName>
    </submittedName>
</protein>
<reference evidence="3" key="3">
    <citation type="submission" date="2016-03" db="UniProtKB">
        <authorList>
            <consortium name="EnsemblProtists"/>
        </authorList>
    </citation>
    <scope>IDENTIFICATION</scope>
</reference>
<organism evidence="2">
    <name type="scientific">Guillardia theta (strain CCMP2712)</name>
    <name type="common">Cryptophyte</name>
    <dbReference type="NCBI Taxonomy" id="905079"/>
    <lineage>
        <taxon>Eukaryota</taxon>
        <taxon>Cryptophyceae</taxon>
        <taxon>Pyrenomonadales</taxon>
        <taxon>Geminigeraceae</taxon>
        <taxon>Guillardia</taxon>
    </lineage>
</organism>
<feature type="region of interest" description="Disordered" evidence="1">
    <location>
        <begin position="491"/>
        <end position="557"/>
    </location>
</feature>
<name>L1K368_GUITC</name>
<evidence type="ECO:0000313" key="2">
    <source>
        <dbReference type="EMBL" id="EKX54788.1"/>
    </source>
</evidence>
<keyword evidence="4" id="KW-1185">Reference proteome</keyword>
<dbReference type="RefSeq" id="XP_005841768.1">
    <property type="nucleotide sequence ID" value="XM_005841711.1"/>
</dbReference>
<evidence type="ECO:0000256" key="1">
    <source>
        <dbReference type="SAM" id="MobiDB-lite"/>
    </source>
</evidence>
<evidence type="ECO:0000313" key="4">
    <source>
        <dbReference type="Proteomes" id="UP000011087"/>
    </source>
</evidence>
<dbReference type="EnsemblProtists" id="EKX54788">
    <property type="protein sequence ID" value="EKX54788"/>
    <property type="gene ID" value="GUITHDRAFT_99439"/>
</dbReference>
<dbReference type="GeneID" id="17311823"/>
<proteinExistence type="predicted"/>
<dbReference type="KEGG" id="gtt:GUITHDRAFT_99439"/>
<gene>
    <name evidence="2" type="ORF">GUITHDRAFT_99439</name>
</gene>
<dbReference type="Proteomes" id="UP000011087">
    <property type="component" value="Unassembled WGS sequence"/>
</dbReference>
<evidence type="ECO:0000313" key="3">
    <source>
        <dbReference type="EnsemblProtists" id="EKX54788"/>
    </source>
</evidence>
<dbReference type="HOGENOM" id="CLU_384736_0_0_1"/>